<protein>
    <submittedName>
        <fullName evidence="2">Uncharacterized protein</fullName>
    </submittedName>
</protein>
<proteinExistence type="predicted"/>
<sequence length="90" mass="11066">MPQYQLSYPQQETTQQFQLPKQAEPMKEYQYPKVFSTPQRETMQQFQLPEQQQQQQPSSAYGSQPQFQRFHNWQQPYHGFQTWQQPIQRQ</sequence>
<gene>
    <name evidence="2" type="ORF">OTI717_LOCUS40783</name>
</gene>
<comment type="caution">
    <text evidence="2">The sequence shown here is derived from an EMBL/GenBank/DDBJ whole genome shotgun (WGS) entry which is preliminary data.</text>
</comment>
<evidence type="ECO:0000313" key="3">
    <source>
        <dbReference type="Proteomes" id="UP000663823"/>
    </source>
</evidence>
<feature type="compositionally biased region" description="Low complexity" evidence="1">
    <location>
        <begin position="44"/>
        <end position="66"/>
    </location>
</feature>
<feature type="compositionally biased region" description="Polar residues" evidence="1">
    <location>
        <begin position="1"/>
        <end position="19"/>
    </location>
</feature>
<dbReference type="Proteomes" id="UP000663823">
    <property type="component" value="Unassembled WGS sequence"/>
</dbReference>
<reference evidence="2" key="1">
    <citation type="submission" date="2021-02" db="EMBL/GenBank/DDBJ databases">
        <authorList>
            <person name="Nowell W R."/>
        </authorList>
    </citation>
    <scope>NUCLEOTIDE SEQUENCE</scope>
</reference>
<evidence type="ECO:0000313" key="2">
    <source>
        <dbReference type="EMBL" id="CAF4261469.1"/>
    </source>
</evidence>
<name>A0A820FGN8_9BILA</name>
<dbReference type="AlphaFoldDB" id="A0A820FGN8"/>
<feature type="region of interest" description="Disordered" evidence="1">
    <location>
        <begin position="39"/>
        <end position="68"/>
    </location>
</feature>
<evidence type="ECO:0000256" key="1">
    <source>
        <dbReference type="SAM" id="MobiDB-lite"/>
    </source>
</evidence>
<dbReference type="EMBL" id="CAJOAX010035217">
    <property type="protein sequence ID" value="CAF4261469.1"/>
    <property type="molecule type" value="Genomic_DNA"/>
</dbReference>
<accession>A0A820FGN8</accession>
<feature type="region of interest" description="Disordered" evidence="1">
    <location>
        <begin position="1"/>
        <end position="24"/>
    </location>
</feature>
<organism evidence="2 3">
    <name type="scientific">Rotaria sordida</name>
    <dbReference type="NCBI Taxonomy" id="392033"/>
    <lineage>
        <taxon>Eukaryota</taxon>
        <taxon>Metazoa</taxon>
        <taxon>Spiralia</taxon>
        <taxon>Gnathifera</taxon>
        <taxon>Rotifera</taxon>
        <taxon>Eurotatoria</taxon>
        <taxon>Bdelloidea</taxon>
        <taxon>Philodinida</taxon>
        <taxon>Philodinidae</taxon>
        <taxon>Rotaria</taxon>
    </lineage>
</organism>